<organism evidence="7 8">
    <name type="scientific">Holothuria leucospilota</name>
    <name type="common">Black long sea cucumber</name>
    <name type="synonym">Mertensiothuria leucospilota</name>
    <dbReference type="NCBI Taxonomy" id="206669"/>
    <lineage>
        <taxon>Eukaryota</taxon>
        <taxon>Metazoa</taxon>
        <taxon>Echinodermata</taxon>
        <taxon>Eleutherozoa</taxon>
        <taxon>Echinozoa</taxon>
        <taxon>Holothuroidea</taxon>
        <taxon>Aspidochirotacea</taxon>
        <taxon>Aspidochirotida</taxon>
        <taxon>Holothuriidae</taxon>
        <taxon>Holothuria</taxon>
    </lineage>
</organism>
<feature type="transmembrane region" description="Helical" evidence="5">
    <location>
        <begin position="350"/>
        <end position="372"/>
    </location>
</feature>
<dbReference type="CDD" id="cd17317">
    <property type="entry name" value="MFS_SLC22"/>
    <property type="match status" value="1"/>
</dbReference>
<comment type="subcellular location">
    <subcellularLocation>
        <location evidence="1">Membrane</location>
        <topology evidence="1">Multi-pass membrane protein</topology>
    </subcellularLocation>
</comment>
<feature type="transmembrane region" description="Helical" evidence="5">
    <location>
        <begin position="415"/>
        <end position="433"/>
    </location>
</feature>
<comment type="caution">
    <text evidence="7">The sequence shown here is derived from an EMBL/GenBank/DDBJ whole genome shotgun (WGS) entry which is preliminary data.</text>
</comment>
<evidence type="ECO:0000256" key="4">
    <source>
        <dbReference type="ARBA" id="ARBA00023136"/>
    </source>
</evidence>
<keyword evidence="8" id="KW-1185">Reference proteome</keyword>
<feature type="transmembrane region" description="Helical" evidence="5">
    <location>
        <begin position="182"/>
        <end position="200"/>
    </location>
</feature>
<feature type="transmembrane region" description="Helical" evidence="5">
    <location>
        <begin position="151"/>
        <end position="170"/>
    </location>
</feature>
<dbReference type="Gene3D" id="1.20.1250.20">
    <property type="entry name" value="MFS general substrate transporter like domains"/>
    <property type="match status" value="1"/>
</dbReference>
<name>A0A9Q1BB13_HOLLE</name>
<dbReference type="PANTHER" id="PTHR24064">
    <property type="entry name" value="SOLUTE CARRIER FAMILY 22 MEMBER"/>
    <property type="match status" value="1"/>
</dbReference>
<gene>
    <name evidence="7" type="ORF">HOLleu_38467</name>
</gene>
<evidence type="ECO:0000313" key="7">
    <source>
        <dbReference type="EMBL" id="KAJ8021306.1"/>
    </source>
</evidence>
<dbReference type="Proteomes" id="UP001152320">
    <property type="component" value="Chromosome 21"/>
</dbReference>
<feature type="domain" description="Major facilitator superfamily (MFS) profile" evidence="6">
    <location>
        <begin position="104"/>
        <end position="523"/>
    </location>
</feature>
<dbReference type="Pfam" id="PF00083">
    <property type="entry name" value="Sugar_tr"/>
    <property type="match status" value="1"/>
</dbReference>
<sequence>MDFEKVLGIVGKFGRYQKGICLLLSLPMFVGVAAIFIQVFIAGKSDHWCKTTAWENDNCDGMGLSTAECAELKKILSVPVKKETDGEVEYEKCLKYDVDGIDLETAAAMYNGGNGSYTLKTIPCNEGWEFDTTTFPSTIIMEFELVCGKAYLTNIAQSVFFAGYLVGSAVPGLTADMFGRRLTLLVCLVLIPVMSILNVFSPTMWMYIILRFFIAVFVKGCNLACYVMGSEIVSPSKRAVVGNFVFTFFALGYFFLALIAKFITNWRILQLVVALVYLPVIIFSFFFIPESPRWLISKKRLSDAEKLLTKIARINKKEVTGNIMKSLEEIGETDDSAMKGSLKGLIHSRIGMLIVINMSFNWAVQSILYYGLSLSTSTLGIDPYISFMVSGAIEIPAYILCMFVPNWFGRKASTVGTMLLAGISCCLTPALPLGLGRALLAMAGKFFATMSFSLVYVWAAEMIPTSLRSSGIGLFSASSRIGGILVPLLLILDEVWESLPVVLFGVLGIVAGLLCLVLPETKGKPLPSTMEDTENLYR</sequence>
<evidence type="ECO:0000256" key="5">
    <source>
        <dbReference type="SAM" id="Phobius"/>
    </source>
</evidence>
<dbReference type="EMBL" id="JAIZAY010000021">
    <property type="protein sequence ID" value="KAJ8021306.1"/>
    <property type="molecule type" value="Genomic_DNA"/>
</dbReference>
<dbReference type="GO" id="GO:0022857">
    <property type="term" value="F:transmembrane transporter activity"/>
    <property type="evidence" value="ECO:0007669"/>
    <property type="project" value="InterPro"/>
</dbReference>
<evidence type="ECO:0000256" key="2">
    <source>
        <dbReference type="ARBA" id="ARBA00022692"/>
    </source>
</evidence>
<proteinExistence type="predicted"/>
<reference evidence="7" key="1">
    <citation type="submission" date="2021-10" db="EMBL/GenBank/DDBJ databases">
        <title>Tropical sea cucumber genome reveals ecological adaptation and Cuvierian tubules defense mechanism.</title>
        <authorList>
            <person name="Chen T."/>
        </authorList>
    </citation>
    <scope>NUCLEOTIDE SEQUENCE</scope>
    <source>
        <strain evidence="7">Nanhai2018</strain>
        <tissue evidence="7">Muscle</tissue>
    </source>
</reference>
<feature type="transmembrane region" description="Helical" evidence="5">
    <location>
        <begin position="498"/>
        <end position="518"/>
    </location>
</feature>
<dbReference type="AlphaFoldDB" id="A0A9Q1BB13"/>
<evidence type="ECO:0000256" key="1">
    <source>
        <dbReference type="ARBA" id="ARBA00004141"/>
    </source>
</evidence>
<keyword evidence="2 5" id="KW-0812">Transmembrane</keyword>
<dbReference type="InterPro" id="IPR020846">
    <property type="entry name" value="MFS_dom"/>
</dbReference>
<feature type="transmembrane region" description="Helical" evidence="5">
    <location>
        <begin position="439"/>
        <end position="459"/>
    </location>
</feature>
<feature type="transmembrane region" description="Helical" evidence="5">
    <location>
        <begin position="471"/>
        <end position="492"/>
    </location>
</feature>
<dbReference type="OrthoDB" id="2544694at2759"/>
<evidence type="ECO:0000259" key="6">
    <source>
        <dbReference type="PROSITE" id="PS50850"/>
    </source>
</evidence>
<accession>A0A9Q1BB13</accession>
<dbReference type="InterPro" id="IPR005828">
    <property type="entry name" value="MFS_sugar_transport-like"/>
</dbReference>
<feature type="transmembrane region" description="Helical" evidence="5">
    <location>
        <begin position="384"/>
        <end position="408"/>
    </location>
</feature>
<dbReference type="SUPFAM" id="SSF103473">
    <property type="entry name" value="MFS general substrate transporter"/>
    <property type="match status" value="1"/>
</dbReference>
<dbReference type="GO" id="GO:0016020">
    <property type="term" value="C:membrane"/>
    <property type="evidence" value="ECO:0007669"/>
    <property type="project" value="UniProtKB-SubCell"/>
</dbReference>
<keyword evidence="4 5" id="KW-0472">Membrane</keyword>
<evidence type="ECO:0000313" key="8">
    <source>
        <dbReference type="Proteomes" id="UP001152320"/>
    </source>
</evidence>
<feature type="transmembrane region" description="Helical" evidence="5">
    <location>
        <begin position="268"/>
        <end position="288"/>
    </location>
</feature>
<dbReference type="InterPro" id="IPR036259">
    <property type="entry name" value="MFS_trans_sf"/>
</dbReference>
<dbReference type="PROSITE" id="PS50850">
    <property type="entry name" value="MFS"/>
    <property type="match status" value="1"/>
</dbReference>
<feature type="transmembrane region" description="Helical" evidence="5">
    <location>
        <begin position="206"/>
        <end position="228"/>
    </location>
</feature>
<keyword evidence="3 5" id="KW-1133">Transmembrane helix</keyword>
<evidence type="ECO:0000256" key="3">
    <source>
        <dbReference type="ARBA" id="ARBA00022989"/>
    </source>
</evidence>
<feature type="transmembrane region" description="Helical" evidence="5">
    <location>
        <begin position="240"/>
        <end position="262"/>
    </location>
</feature>
<protein>
    <submittedName>
        <fullName evidence="7">Solute carrier family 22 member 13</fullName>
    </submittedName>
</protein>
<feature type="transmembrane region" description="Helical" evidence="5">
    <location>
        <begin position="20"/>
        <end position="41"/>
    </location>
</feature>